<keyword evidence="8" id="KW-0812">Transmembrane</keyword>
<feature type="region of interest" description="Disordered" evidence="7">
    <location>
        <begin position="161"/>
        <end position="183"/>
    </location>
</feature>
<evidence type="ECO:0000259" key="9">
    <source>
        <dbReference type="PROSITE" id="PS51007"/>
    </source>
</evidence>
<evidence type="ECO:0000313" key="10">
    <source>
        <dbReference type="EMBL" id="MDR7152912.1"/>
    </source>
</evidence>
<feature type="domain" description="Cytochrome c" evidence="9">
    <location>
        <begin position="206"/>
        <end position="285"/>
    </location>
</feature>
<keyword evidence="2 6" id="KW-0349">Heme</keyword>
<evidence type="ECO:0000256" key="7">
    <source>
        <dbReference type="SAM" id="MobiDB-lite"/>
    </source>
</evidence>
<dbReference type="SUPFAM" id="SSF46626">
    <property type="entry name" value="Cytochrome c"/>
    <property type="match status" value="2"/>
</dbReference>
<dbReference type="PRINTS" id="PR00607">
    <property type="entry name" value="CYTCHROMECIE"/>
</dbReference>
<dbReference type="Proteomes" id="UP001265700">
    <property type="component" value="Unassembled WGS sequence"/>
</dbReference>
<evidence type="ECO:0000256" key="2">
    <source>
        <dbReference type="ARBA" id="ARBA00022617"/>
    </source>
</evidence>
<evidence type="ECO:0000256" key="6">
    <source>
        <dbReference type="PROSITE-ProRule" id="PRU00433"/>
    </source>
</evidence>
<gene>
    <name evidence="10" type="ORF">J2W49_004890</name>
</gene>
<evidence type="ECO:0000256" key="8">
    <source>
        <dbReference type="SAM" id="Phobius"/>
    </source>
</evidence>
<dbReference type="Gene3D" id="1.10.760.10">
    <property type="entry name" value="Cytochrome c-like domain"/>
    <property type="match status" value="2"/>
</dbReference>
<comment type="caution">
    <text evidence="10">The sequence shown here is derived from an EMBL/GenBank/DDBJ whole genome shotgun (WGS) entry which is preliminary data.</text>
</comment>
<dbReference type="InterPro" id="IPR002323">
    <property type="entry name" value="Cyt_CIE"/>
</dbReference>
<feature type="compositionally biased region" description="Low complexity" evidence="7">
    <location>
        <begin position="163"/>
        <end position="183"/>
    </location>
</feature>
<proteinExistence type="predicted"/>
<dbReference type="PANTHER" id="PTHR40942:SF4">
    <property type="entry name" value="CYTOCHROME C5"/>
    <property type="match status" value="1"/>
</dbReference>
<keyword evidence="11" id="KW-1185">Reference proteome</keyword>
<name>A0ABU1WVN0_9BURK</name>
<dbReference type="Pfam" id="PF13442">
    <property type="entry name" value="Cytochrome_CBB3"/>
    <property type="match status" value="2"/>
</dbReference>
<keyword evidence="5 6" id="KW-0408">Iron</keyword>
<keyword evidence="8" id="KW-1133">Transmembrane helix</keyword>
<dbReference type="PROSITE" id="PS51007">
    <property type="entry name" value="CYTC"/>
    <property type="match status" value="2"/>
</dbReference>
<keyword evidence="3 6" id="KW-0479">Metal-binding</keyword>
<protein>
    <submittedName>
        <fullName evidence="10">Cytochrome c5</fullName>
    </submittedName>
</protein>
<evidence type="ECO:0000256" key="3">
    <source>
        <dbReference type="ARBA" id="ARBA00022723"/>
    </source>
</evidence>
<dbReference type="PANTHER" id="PTHR40942">
    <property type="match status" value="1"/>
</dbReference>
<feature type="domain" description="Cytochrome c" evidence="9">
    <location>
        <begin position="75"/>
        <end position="154"/>
    </location>
</feature>
<dbReference type="InterPro" id="IPR009056">
    <property type="entry name" value="Cyt_c-like_dom"/>
</dbReference>
<dbReference type="InterPro" id="IPR036909">
    <property type="entry name" value="Cyt_c-like_dom_sf"/>
</dbReference>
<dbReference type="EMBL" id="JAVDWU010000015">
    <property type="protein sequence ID" value="MDR7152912.1"/>
    <property type="molecule type" value="Genomic_DNA"/>
</dbReference>
<evidence type="ECO:0000313" key="11">
    <source>
        <dbReference type="Proteomes" id="UP001265700"/>
    </source>
</evidence>
<evidence type="ECO:0000256" key="1">
    <source>
        <dbReference type="ARBA" id="ARBA00022448"/>
    </source>
</evidence>
<keyword evidence="8" id="KW-0472">Membrane</keyword>
<feature type="transmembrane region" description="Helical" evidence="8">
    <location>
        <begin position="20"/>
        <end position="41"/>
    </location>
</feature>
<keyword evidence="4" id="KW-0249">Electron transport</keyword>
<evidence type="ECO:0000256" key="5">
    <source>
        <dbReference type="ARBA" id="ARBA00023004"/>
    </source>
</evidence>
<evidence type="ECO:0000256" key="4">
    <source>
        <dbReference type="ARBA" id="ARBA00022982"/>
    </source>
</evidence>
<keyword evidence="1" id="KW-0813">Transport</keyword>
<reference evidence="10 11" key="1">
    <citation type="submission" date="2023-07" db="EMBL/GenBank/DDBJ databases">
        <title>Sorghum-associated microbial communities from plants grown in Nebraska, USA.</title>
        <authorList>
            <person name="Schachtman D."/>
        </authorList>
    </citation>
    <scope>NUCLEOTIDE SEQUENCE [LARGE SCALE GENOMIC DNA]</scope>
    <source>
        <strain evidence="10 11">4249</strain>
    </source>
</reference>
<sequence>MSDHAHESHTGPIKTPAQLLWTSFFAFVAPIFIIIGLVYFVTSGDKPAAGAVDMELAIAQRIQPVGSVELRDANRPLQAGDAVYKAQCAACHEAGVAGAPKFGDAGAWAARIGTGYEALLNSVLKGKGAMGAQGGGAFSDVEIGRAVVHIANAGGASFTEPQAPAAEEAAAAEPAAAAAPEAPAAAPATEVAAAPAAAAAPASATVAAGGGEALYKQACTVCHAAGVAGAPKLGDKAAWSARLGLGVDGLTASVIKGKGAMPPKGGSAASDAEIQAAVQYMLATVQ</sequence>
<accession>A0ABU1WVN0</accession>
<dbReference type="RefSeq" id="WP_310322106.1">
    <property type="nucleotide sequence ID" value="NZ_JAVDWU010000015.1"/>
</dbReference>
<organism evidence="10 11">
    <name type="scientific">Hydrogenophaga palleronii</name>
    <dbReference type="NCBI Taxonomy" id="65655"/>
    <lineage>
        <taxon>Bacteria</taxon>
        <taxon>Pseudomonadati</taxon>
        <taxon>Pseudomonadota</taxon>
        <taxon>Betaproteobacteria</taxon>
        <taxon>Burkholderiales</taxon>
        <taxon>Comamonadaceae</taxon>
        <taxon>Hydrogenophaga</taxon>
    </lineage>
</organism>